<evidence type="ECO:0000313" key="7">
    <source>
        <dbReference type="EMBL" id="THF73849.1"/>
    </source>
</evidence>
<feature type="region of interest" description="Disordered" evidence="4">
    <location>
        <begin position="28"/>
        <end position="80"/>
    </location>
</feature>
<dbReference type="Gene3D" id="3.20.20.300">
    <property type="entry name" value="Glycoside hydrolase, family 3, N-terminal domain"/>
    <property type="match status" value="1"/>
</dbReference>
<dbReference type="Pfam" id="PF00933">
    <property type="entry name" value="Glyco_hydro_3"/>
    <property type="match status" value="1"/>
</dbReference>
<feature type="compositionally biased region" description="Low complexity" evidence="4">
    <location>
        <begin position="58"/>
        <end position="78"/>
    </location>
</feature>
<dbReference type="NCBIfam" id="NF003740">
    <property type="entry name" value="PRK05337.1"/>
    <property type="match status" value="1"/>
</dbReference>
<feature type="compositionally biased region" description="Low complexity" evidence="4">
    <location>
        <begin position="38"/>
        <end position="50"/>
    </location>
</feature>
<feature type="signal peptide" evidence="5">
    <location>
        <begin position="1"/>
        <end position="26"/>
    </location>
</feature>
<dbReference type="AlphaFoldDB" id="A0A4S4BH50"/>
<organism evidence="7 8">
    <name type="scientific">Cohnella fermenti</name>
    <dbReference type="NCBI Taxonomy" id="2565925"/>
    <lineage>
        <taxon>Bacteria</taxon>
        <taxon>Bacillati</taxon>
        <taxon>Bacillota</taxon>
        <taxon>Bacilli</taxon>
        <taxon>Bacillales</taxon>
        <taxon>Paenibacillaceae</taxon>
        <taxon>Cohnella</taxon>
    </lineage>
</organism>
<dbReference type="InterPro" id="IPR001764">
    <property type="entry name" value="Glyco_hydro_3_N"/>
</dbReference>
<feature type="chain" id="PRO_5039378953" evidence="5">
    <location>
        <begin position="27"/>
        <end position="443"/>
    </location>
</feature>
<evidence type="ECO:0000256" key="1">
    <source>
        <dbReference type="ARBA" id="ARBA00005336"/>
    </source>
</evidence>
<feature type="domain" description="Glycoside hydrolase family 3 N-terminal" evidence="6">
    <location>
        <begin position="89"/>
        <end position="413"/>
    </location>
</feature>
<comment type="caution">
    <text evidence="7">The sequence shown here is derived from an EMBL/GenBank/DDBJ whole genome shotgun (WGS) entry which is preliminary data.</text>
</comment>
<dbReference type="RefSeq" id="WP_136373026.1">
    <property type="nucleotide sequence ID" value="NZ_SSOB01000048.1"/>
</dbReference>
<dbReference type="Proteomes" id="UP000310636">
    <property type="component" value="Unassembled WGS sequence"/>
</dbReference>
<dbReference type="PANTHER" id="PTHR30480">
    <property type="entry name" value="BETA-HEXOSAMINIDASE-RELATED"/>
    <property type="match status" value="1"/>
</dbReference>
<dbReference type="GO" id="GO:0004563">
    <property type="term" value="F:beta-N-acetylhexosaminidase activity"/>
    <property type="evidence" value="ECO:0007669"/>
    <property type="project" value="UniProtKB-EC"/>
</dbReference>
<dbReference type="SUPFAM" id="SSF51445">
    <property type="entry name" value="(Trans)glycosidases"/>
    <property type="match status" value="1"/>
</dbReference>
<dbReference type="PANTHER" id="PTHR30480:SF16">
    <property type="entry name" value="GLYCOSIDE HYDROLASE FAMILY 3 DOMAIN PROTEIN"/>
    <property type="match status" value="1"/>
</dbReference>
<keyword evidence="3 7" id="KW-0326">Glycosidase</keyword>
<dbReference type="EC" id="3.2.1.52" evidence="7"/>
<evidence type="ECO:0000256" key="2">
    <source>
        <dbReference type="ARBA" id="ARBA00022801"/>
    </source>
</evidence>
<dbReference type="InterPro" id="IPR036962">
    <property type="entry name" value="Glyco_hydro_3_N_sf"/>
</dbReference>
<comment type="similarity">
    <text evidence="1">Belongs to the glycosyl hydrolase 3 family.</text>
</comment>
<keyword evidence="8" id="KW-1185">Reference proteome</keyword>
<keyword evidence="5" id="KW-0732">Signal</keyword>
<evidence type="ECO:0000256" key="3">
    <source>
        <dbReference type="ARBA" id="ARBA00023295"/>
    </source>
</evidence>
<dbReference type="InterPro" id="IPR050226">
    <property type="entry name" value="NagZ_Beta-hexosaminidase"/>
</dbReference>
<dbReference type="EMBL" id="SSOB01000048">
    <property type="protein sequence ID" value="THF73849.1"/>
    <property type="molecule type" value="Genomic_DNA"/>
</dbReference>
<gene>
    <name evidence="7" type="primary">nagZ</name>
    <name evidence="7" type="ORF">E6C55_27420</name>
</gene>
<dbReference type="GO" id="GO:0005975">
    <property type="term" value="P:carbohydrate metabolic process"/>
    <property type="evidence" value="ECO:0007669"/>
    <property type="project" value="InterPro"/>
</dbReference>
<evidence type="ECO:0000256" key="5">
    <source>
        <dbReference type="SAM" id="SignalP"/>
    </source>
</evidence>
<dbReference type="GO" id="GO:0009254">
    <property type="term" value="P:peptidoglycan turnover"/>
    <property type="evidence" value="ECO:0007669"/>
    <property type="project" value="TreeGrafter"/>
</dbReference>
<accession>A0A4S4BH50</accession>
<dbReference type="OrthoDB" id="9805821at2"/>
<proteinExistence type="inferred from homology"/>
<name>A0A4S4BH50_9BACL</name>
<evidence type="ECO:0000256" key="4">
    <source>
        <dbReference type="SAM" id="MobiDB-lite"/>
    </source>
</evidence>
<protein>
    <submittedName>
        <fullName evidence="7">Beta-N-acetylhexosaminidase</fullName>
        <ecNumber evidence="7">3.2.1.52</ecNumber>
    </submittedName>
</protein>
<evidence type="ECO:0000313" key="8">
    <source>
        <dbReference type="Proteomes" id="UP000310636"/>
    </source>
</evidence>
<keyword evidence="2 7" id="KW-0378">Hydrolase</keyword>
<reference evidence="7 8" key="1">
    <citation type="submission" date="2019-04" db="EMBL/GenBank/DDBJ databases">
        <title>Cohnella sp. nov. isolated from preserved vegetables.</title>
        <authorList>
            <person name="Lin S.-Y."/>
            <person name="Hung M.-H."/>
            <person name="Young C.-C."/>
        </authorList>
    </citation>
    <scope>NUCLEOTIDE SEQUENCE [LARGE SCALE GENOMIC DNA]</scope>
    <source>
        <strain evidence="7 8">CC-MHH1044</strain>
    </source>
</reference>
<dbReference type="InterPro" id="IPR017853">
    <property type="entry name" value="GH"/>
</dbReference>
<evidence type="ECO:0000259" key="6">
    <source>
        <dbReference type="Pfam" id="PF00933"/>
    </source>
</evidence>
<sequence length="443" mass="46449">MRTTALPFRAVLLAVAVLLPLGGCSAGGQGTASPGLPSPTSSAVPSSPSASPSPSPSASPSASPGASPNASAPASEAADPIRERIERMTLSEKIGQMIIAGIEGKTMGADARSMLADSHVGGVILYADNIDGVKGTVSLINSLKSYNKEHTDIPLFMSVDQEGGKVSRLPSSDYAKIPTNQVVGETADAKLAGQMGQLLARELLSAGFNLDFAPVLDVNSNPDNPVIGSRSFGSSPQLVAELGVSELEGLRKGGVIPVAKHFPGHGDTSVDSHLDLPVVNKTADELTKLEWVPFEAAIDADAEAIMVAHILYPKLDSERPASLSDELVGHWLREKLGYDGVVITDDLTMGAIAKHYTLPAAAVDAVQAGNDILLVAHGADNLKTVREALLNAVASGELDEARIDESVYRIMRLKTDYSLKDEETPVPDLSKLNKDIEAWRNSL</sequence>